<feature type="region of interest" description="Disordered" evidence="1">
    <location>
        <begin position="396"/>
        <end position="428"/>
    </location>
</feature>
<dbReference type="EMBL" id="BDRX01000006">
    <property type="protein sequence ID" value="GBF88825.1"/>
    <property type="molecule type" value="Genomic_DNA"/>
</dbReference>
<dbReference type="InParanoid" id="A0A2V0NVI2"/>
<feature type="region of interest" description="Disordered" evidence="1">
    <location>
        <begin position="317"/>
        <end position="370"/>
    </location>
</feature>
<protein>
    <submittedName>
        <fullName evidence="2">Uncharacterized protein</fullName>
    </submittedName>
</protein>
<dbReference type="Proteomes" id="UP000247498">
    <property type="component" value="Unassembled WGS sequence"/>
</dbReference>
<keyword evidence="3" id="KW-1185">Reference proteome</keyword>
<feature type="compositionally biased region" description="Low complexity" evidence="1">
    <location>
        <begin position="103"/>
        <end position="115"/>
    </location>
</feature>
<gene>
    <name evidence="2" type="ORF">Rsub_01726</name>
</gene>
<comment type="caution">
    <text evidence="2">The sequence shown here is derived from an EMBL/GenBank/DDBJ whole genome shotgun (WGS) entry which is preliminary data.</text>
</comment>
<feature type="compositionally biased region" description="Pro residues" evidence="1">
    <location>
        <begin position="411"/>
        <end position="425"/>
    </location>
</feature>
<accession>A0A2V0NVI2</accession>
<organism evidence="2 3">
    <name type="scientific">Raphidocelis subcapitata</name>
    <dbReference type="NCBI Taxonomy" id="307507"/>
    <lineage>
        <taxon>Eukaryota</taxon>
        <taxon>Viridiplantae</taxon>
        <taxon>Chlorophyta</taxon>
        <taxon>core chlorophytes</taxon>
        <taxon>Chlorophyceae</taxon>
        <taxon>CS clade</taxon>
        <taxon>Sphaeropleales</taxon>
        <taxon>Selenastraceae</taxon>
        <taxon>Raphidocelis</taxon>
    </lineage>
</organism>
<dbReference type="AlphaFoldDB" id="A0A2V0NVI2"/>
<name>A0A2V0NVI2_9CHLO</name>
<dbReference type="OrthoDB" id="549387at2759"/>
<reference evidence="2 3" key="1">
    <citation type="journal article" date="2018" name="Sci. Rep.">
        <title>Raphidocelis subcapitata (=Pseudokirchneriella subcapitata) provides an insight into genome evolution and environmental adaptations in the Sphaeropleales.</title>
        <authorList>
            <person name="Suzuki S."/>
            <person name="Yamaguchi H."/>
            <person name="Nakajima N."/>
            <person name="Kawachi M."/>
        </authorList>
    </citation>
    <scope>NUCLEOTIDE SEQUENCE [LARGE SCALE GENOMIC DNA]</scope>
    <source>
        <strain evidence="2 3">NIES-35</strain>
    </source>
</reference>
<evidence type="ECO:0000313" key="2">
    <source>
        <dbReference type="EMBL" id="GBF88825.1"/>
    </source>
</evidence>
<evidence type="ECO:0000256" key="1">
    <source>
        <dbReference type="SAM" id="MobiDB-lite"/>
    </source>
</evidence>
<feature type="region of interest" description="Disordered" evidence="1">
    <location>
        <begin position="30"/>
        <end position="51"/>
    </location>
</feature>
<sequence length="507" mass="50106">MLAVDSQSTGLRVPRFVALPAGFDPMAVGSSLDSTSLSSTESLASPPGSVDLSDSAFDKNGIASDSGTFAVFGPQLCHPAGLLLDVASPPRGEDSEQPIANISSPTGAGAAAAPGSPAFAAPDAPLFWLQQKGSGGAKVKGRLRGPAGACVACFDHAPGCPAGSAYRLFVGGRCHSSFRVGAVKVSALRGETCIKVQLRGLPYVGIVITGDIAGRTFKVLQHMPGRRTERLLASATPSPAGPAATRVRVCAGVDAAFAVCLAAVAAEAAACGGLEAGAAAGAVGAVGCSSAATMGGAIAAAAAAAAAQQAAAAAVPSFAAAQPPPPPPPSGRRTRSPRGSSGGRAPPSPPAAGAFAQQWQQQAAAAAAAPWQRGAPPAFLQPAQLAPPAPAGPCFAFPQQAAAPPSHWLSPAPPPLTPPLTPDLPRPAAASPLMLHAHHLQLLQAMQQQEAARLQAEILRLELMQHAPPPLQPAASGGGFAGGAPAPLLSLDSGSIWGPASCSSGGW</sequence>
<feature type="compositionally biased region" description="Low complexity" evidence="1">
    <location>
        <begin position="30"/>
        <end position="45"/>
    </location>
</feature>
<feature type="compositionally biased region" description="Low complexity" evidence="1">
    <location>
        <begin position="337"/>
        <end position="370"/>
    </location>
</feature>
<evidence type="ECO:0000313" key="3">
    <source>
        <dbReference type="Proteomes" id="UP000247498"/>
    </source>
</evidence>
<proteinExistence type="predicted"/>
<feature type="region of interest" description="Disordered" evidence="1">
    <location>
        <begin position="87"/>
        <end position="115"/>
    </location>
</feature>
<feature type="compositionally biased region" description="Low complexity" evidence="1">
    <location>
        <begin position="396"/>
        <end position="410"/>
    </location>
</feature>